<reference evidence="1 2" key="1">
    <citation type="submission" date="2013-02" db="EMBL/GenBank/DDBJ databases">
        <authorList>
            <person name="Harkins D.M."/>
            <person name="Durkin A.S."/>
            <person name="Brinkac L.M."/>
            <person name="Haft D.H."/>
            <person name="Selengut J.D."/>
            <person name="Sanka R."/>
            <person name="DePew J."/>
            <person name="Purushe J."/>
            <person name="Whelen A.C."/>
            <person name="Vinetz J.M."/>
            <person name="Sutton G.G."/>
            <person name="Nierman W.C."/>
            <person name="Fouts D.E."/>
        </authorList>
    </citation>
    <scope>NUCLEOTIDE SEQUENCE [LARGE SCALE GENOMIC DNA]</scope>
    <source>
        <strain evidence="1 2">2002000626</strain>
    </source>
</reference>
<name>A0A829DEA7_LEPIR</name>
<comment type="caution">
    <text evidence="1">The sequence shown here is derived from an EMBL/GenBank/DDBJ whole genome shotgun (WGS) entry which is preliminary data.</text>
</comment>
<dbReference type="AlphaFoldDB" id="A0A829DEA7"/>
<dbReference type="Proteomes" id="UP000012329">
    <property type="component" value="Unassembled WGS sequence"/>
</dbReference>
<proteinExistence type="predicted"/>
<gene>
    <name evidence="1" type="ORF">LEP1GSC029_1428</name>
</gene>
<protein>
    <submittedName>
        <fullName evidence="1">Uncharacterized protein</fullName>
    </submittedName>
</protein>
<evidence type="ECO:0000313" key="1">
    <source>
        <dbReference type="EMBL" id="EMY07129.1"/>
    </source>
</evidence>
<organism evidence="1 2">
    <name type="scientific">Leptospira interrogans str. 2002000626</name>
    <dbReference type="NCBI Taxonomy" id="996803"/>
    <lineage>
        <taxon>Bacteria</taxon>
        <taxon>Pseudomonadati</taxon>
        <taxon>Spirochaetota</taxon>
        <taxon>Spirochaetia</taxon>
        <taxon>Leptospirales</taxon>
        <taxon>Leptospiraceae</taxon>
        <taxon>Leptospira</taxon>
    </lineage>
</organism>
<sequence length="79" mass="9233">MRTLVSKTKNKIQFIGRHVRKSDKTLSQIQQNRLAQLRKEGYVIIEDGIEKSRLNTLQSIFKNQVEVQCEFETPCLDPN</sequence>
<evidence type="ECO:0000313" key="2">
    <source>
        <dbReference type="Proteomes" id="UP000012329"/>
    </source>
</evidence>
<dbReference type="EMBL" id="AFJL02000001">
    <property type="protein sequence ID" value="EMY07129.1"/>
    <property type="molecule type" value="Genomic_DNA"/>
</dbReference>
<accession>A0A829DEA7</accession>